<evidence type="ECO:0000313" key="4">
    <source>
        <dbReference type="Proteomes" id="UP000825009"/>
    </source>
</evidence>
<dbReference type="InterPro" id="IPR000873">
    <property type="entry name" value="AMP-dep_synth/lig_dom"/>
</dbReference>
<dbReference type="Pfam" id="PF07993">
    <property type="entry name" value="NAD_binding_4"/>
    <property type="match status" value="1"/>
</dbReference>
<accession>A0A8F6TTF2</accession>
<dbReference type="PANTHER" id="PTHR45527">
    <property type="entry name" value="NONRIBOSOMAL PEPTIDE SYNTHETASE"/>
    <property type="match status" value="1"/>
</dbReference>
<name>A0A8F6TTF2_9RHOB</name>
<dbReference type="GO" id="GO:0043041">
    <property type="term" value="P:amino acid activation for nonribosomal peptide biosynthetic process"/>
    <property type="evidence" value="ECO:0007669"/>
    <property type="project" value="TreeGrafter"/>
</dbReference>
<evidence type="ECO:0000313" key="3">
    <source>
        <dbReference type="EMBL" id="QXT38158.1"/>
    </source>
</evidence>
<dbReference type="GO" id="GO:0044550">
    <property type="term" value="P:secondary metabolite biosynthetic process"/>
    <property type="evidence" value="ECO:0007669"/>
    <property type="project" value="TreeGrafter"/>
</dbReference>
<evidence type="ECO:0000259" key="2">
    <source>
        <dbReference type="Pfam" id="PF07993"/>
    </source>
</evidence>
<dbReference type="GO" id="GO:0005737">
    <property type="term" value="C:cytoplasm"/>
    <property type="evidence" value="ECO:0007669"/>
    <property type="project" value="TreeGrafter"/>
</dbReference>
<dbReference type="KEGG" id="gce:KYE46_09335"/>
<dbReference type="PROSITE" id="PS00455">
    <property type="entry name" value="AMP_BINDING"/>
    <property type="match status" value="1"/>
</dbReference>
<reference evidence="3 4" key="1">
    <citation type="submission" date="2021-07" db="EMBL/GenBank/DDBJ databases">
        <title>A novel Jannaschia species isolated from marine dinoflagellate Ceratoperidinium margalefii.</title>
        <authorList>
            <person name="Jiang Y."/>
            <person name="Li Z."/>
        </authorList>
    </citation>
    <scope>NUCLEOTIDE SEQUENCE [LARGE SCALE GENOMIC DNA]</scope>
    <source>
        <strain evidence="3 4">J12C1-MA-4</strain>
    </source>
</reference>
<protein>
    <submittedName>
        <fullName evidence="3">AMP-binding protein</fullName>
    </submittedName>
</protein>
<feature type="domain" description="AMP-dependent synthetase/ligase" evidence="1">
    <location>
        <begin position="15"/>
        <end position="352"/>
    </location>
</feature>
<dbReference type="EMBL" id="CP079194">
    <property type="protein sequence ID" value="QXT38158.1"/>
    <property type="molecule type" value="Genomic_DNA"/>
</dbReference>
<dbReference type="AlphaFoldDB" id="A0A8F6TTF2"/>
<organism evidence="3 4">
    <name type="scientific">Gymnodinialimonas ceratoperidinii</name>
    <dbReference type="NCBI Taxonomy" id="2856823"/>
    <lineage>
        <taxon>Bacteria</taxon>
        <taxon>Pseudomonadati</taxon>
        <taxon>Pseudomonadota</taxon>
        <taxon>Alphaproteobacteria</taxon>
        <taxon>Rhodobacterales</taxon>
        <taxon>Paracoccaceae</taxon>
        <taxon>Gymnodinialimonas</taxon>
    </lineage>
</organism>
<feature type="domain" description="Thioester reductase (TE)" evidence="2">
    <location>
        <begin position="608"/>
        <end position="791"/>
    </location>
</feature>
<dbReference type="RefSeq" id="WP_219000355.1">
    <property type="nucleotide sequence ID" value="NZ_CP079194.1"/>
</dbReference>
<dbReference type="GO" id="GO:0031177">
    <property type="term" value="F:phosphopantetheine binding"/>
    <property type="evidence" value="ECO:0007669"/>
    <property type="project" value="TreeGrafter"/>
</dbReference>
<dbReference type="InterPro" id="IPR020845">
    <property type="entry name" value="AMP-binding_CS"/>
</dbReference>
<proteinExistence type="predicted"/>
<dbReference type="Pfam" id="PF00501">
    <property type="entry name" value="AMP-binding"/>
    <property type="match status" value="1"/>
</dbReference>
<evidence type="ECO:0000259" key="1">
    <source>
        <dbReference type="Pfam" id="PF00501"/>
    </source>
</evidence>
<dbReference type="PANTHER" id="PTHR45527:SF1">
    <property type="entry name" value="FATTY ACID SYNTHASE"/>
    <property type="match status" value="1"/>
</dbReference>
<dbReference type="Proteomes" id="UP000825009">
    <property type="component" value="Chromosome"/>
</dbReference>
<sequence length="929" mass="99715">MSARSNVPAQLTQALHEHAPRLALTDHALSLTYGQLAALTVRLQPHMPTDAPVAVFGKPSTLFGAAAAACVISGRPFVHLDPAMPREVLRNILEELAIATVFVAEPPAEGQLPEGITPVEVSALAADLPDDATPIEAPDVADDAAIYIVATSGTTGKPKCIPVTQRSAFLSYEWRDAYTPYGPEDRVGAYIFAIWEMFRPLRRGARVTFARFNELMNPADLVRFWQRTGVTEMLFTPSALEKALRALPAGPIPGVALQRIILNGEVVNDDLIAAVAEKLPGVSLWNLYSICETHDISITDVTARGAVDGAVSVGVPMPHLRAVVLDDADAVCGPGQPGLLHFEGTEMLGPGYVNRPEETALRFRNLTLEGRERRLYDTGDQGYVGADGAVYVIGRIAHMLKLRGHSIQTRELTESLRGYIGFGQAVPWIKEVEGQGKVLVLYYTSDAAQQAQNRADWGLDTGQMRMPAALSKAMRAVLPAYCVPAYLVRLDEMPINAVSGKTDYKRLPDITPQEAEQSDVSAVPTVVEAARVMGCAVGELDAALSFHAQGGDSLMAVTYLLALEEIYARPVDFDFALNVALGRLHELLSDTAQTGVTRADFTRKGVLLTGATGFLGSRLLAAAARDLPEDHVVYCVIREKRNAPTDRMQRVAEAQGVDPDRLVLISASIEDAQFGLDAESYGALTDCVTRVIHCAAMVNLAVDRSHSEAWSQAGISNVIRLCQDAGAELRFTSSSAVFPDTGGPFAEAPAVLFDGCSGYGAAKIDAEAQIADAGIAAAIVRLPSLYDLAEPNAKDIYEIIMAACQRCGAVPEGLMFRMVDANAVARFLTGLPSREGVHYYNFAPDTWLRLSDLPKGYDALPQDEWLEAAPLSPAERNLIAADPTVLHADSRFEHAGADAAWQAMSGEPLSAISDAPALAAARFTSSLPR</sequence>
<gene>
    <name evidence="3" type="ORF">KYE46_09335</name>
</gene>
<dbReference type="InterPro" id="IPR013120">
    <property type="entry name" value="FAR_NAD-bd"/>
</dbReference>
<keyword evidence="4" id="KW-1185">Reference proteome</keyword>